<evidence type="ECO:0000259" key="4">
    <source>
        <dbReference type="Pfam" id="PF21302"/>
    </source>
</evidence>
<dbReference type="EMBL" id="SODD01000030">
    <property type="protein sequence ID" value="TDW14836.1"/>
    <property type="molecule type" value="Genomic_DNA"/>
</dbReference>
<name>A0A4R7ZD72_9FIRM</name>
<evidence type="ECO:0000256" key="1">
    <source>
        <dbReference type="PIRSR" id="PIRSR018249-1"/>
    </source>
</evidence>
<feature type="binding site" evidence="1">
    <location>
        <position position="24"/>
    </location>
    <ligand>
        <name>Zn(2+)</name>
        <dbReference type="ChEBI" id="CHEBI:29105"/>
    </ligand>
</feature>
<sequence length="258" mass="30064">MLVCPVCHHDLHKQEHRYTCKNHHMYDIAKEGYVNLYLKSAKTSGDELAMVQARRLFLSKGYYTILQQKLINIIKDLHPRMIVDAGCGEGYYTNAIAQALPDTTIYGVDLSKRALKYAAKRTKYVEYVLSSIFHMPIKAHQADILLNVFAPFAYEEYTRMIHDKGYLICVEPGTNHLMQLKQVLYETPYQNEETMHEQLSVIDRIYVKDQITCPNHDLQALFMMTPYYHKTSKEASLRLESIEVLDIDIEFVITIYQK</sequence>
<feature type="binding site" evidence="1">
    <location>
        <position position="20"/>
    </location>
    <ligand>
        <name>Zn(2+)</name>
        <dbReference type="ChEBI" id="CHEBI:29105"/>
    </ligand>
</feature>
<keyword evidence="5" id="KW-0489">Methyltransferase</keyword>
<keyword evidence="5" id="KW-0808">Transferase</keyword>
<dbReference type="Pfam" id="PF13649">
    <property type="entry name" value="Methyltransf_25"/>
    <property type="match status" value="1"/>
</dbReference>
<feature type="binding site" evidence="2">
    <location>
        <position position="63"/>
    </location>
    <ligand>
        <name>S-adenosyl-L-methionine</name>
        <dbReference type="ChEBI" id="CHEBI:59789"/>
    </ligand>
</feature>
<dbReference type="RefSeq" id="WP_134170331.1">
    <property type="nucleotide sequence ID" value="NZ_SODD01000030.1"/>
</dbReference>
<feature type="binding site" evidence="2">
    <location>
        <begin position="89"/>
        <end position="90"/>
    </location>
    <ligand>
        <name>S-adenosyl-L-methionine</name>
        <dbReference type="ChEBI" id="CHEBI:59789"/>
    </ligand>
</feature>
<keyword evidence="2" id="KW-0949">S-adenosyl-L-methionine</keyword>
<feature type="binding site" evidence="1">
    <location>
        <position position="7"/>
    </location>
    <ligand>
        <name>Zn(2+)</name>
        <dbReference type="ChEBI" id="CHEBI:29105"/>
    </ligand>
</feature>
<dbReference type="OrthoDB" id="5522265at2"/>
<reference evidence="5 6" key="1">
    <citation type="submission" date="2019-03" db="EMBL/GenBank/DDBJ databases">
        <title>Genomic Encyclopedia of Type Strains, Phase IV (KMG-IV): sequencing the most valuable type-strain genomes for metagenomic binning, comparative biology and taxonomic classification.</title>
        <authorList>
            <person name="Goeker M."/>
        </authorList>
    </citation>
    <scope>NUCLEOTIDE SEQUENCE [LARGE SCALE GENOMIC DNA]</scope>
    <source>
        <strain evidence="5 6">DSM 28867</strain>
    </source>
</reference>
<dbReference type="InterPro" id="IPR048647">
    <property type="entry name" value="RlmA_N"/>
</dbReference>
<dbReference type="InterPro" id="IPR016718">
    <property type="entry name" value="rRNA_m1G-MeTrfase_A_prd"/>
</dbReference>
<keyword evidence="6" id="KW-1185">Reference proteome</keyword>
<dbReference type="GO" id="GO:0046872">
    <property type="term" value="F:metal ion binding"/>
    <property type="evidence" value="ECO:0007669"/>
    <property type="project" value="UniProtKB-KW"/>
</dbReference>
<dbReference type="GO" id="GO:0008168">
    <property type="term" value="F:methyltransferase activity"/>
    <property type="evidence" value="ECO:0007669"/>
    <property type="project" value="UniProtKB-KW"/>
</dbReference>
<dbReference type="Pfam" id="PF21302">
    <property type="entry name" value="Zn_ribbon_RlmA"/>
    <property type="match status" value="1"/>
</dbReference>
<dbReference type="InterPro" id="IPR041698">
    <property type="entry name" value="Methyltransf_25"/>
</dbReference>
<proteinExistence type="predicted"/>
<evidence type="ECO:0000256" key="2">
    <source>
        <dbReference type="PIRSR" id="PIRSR018249-2"/>
    </source>
</evidence>
<feature type="domain" description="Methyltransferase" evidence="3">
    <location>
        <begin position="82"/>
        <end position="154"/>
    </location>
</feature>
<dbReference type="PIRSF" id="PIRSF018249">
    <property type="entry name" value="MyrA_prd"/>
    <property type="match status" value="1"/>
</dbReference>
<dbReference type="Gene3D" id="3.40.50.150">
    <property type="entry name" value="Vaccinia Virus protein VP39"/>
    <property type="match status" value="1"/>
</dbReference>
<comment type="caution">
    <text evidence="5">The sequence shown here is derived from an EMBL/GenBank/DDBJ whole genome shotgun (WGS) entry which is preliminary data.</text>
</comment>
<dbReference type="InterPro" id="IPR029063">
    <property type="entry name" value="SAM-dependent_MTases_sf"/>
</dbReference>
<keyword evidence="1" id="KW-0479">Metal-binding</keyword>
<dbReference type="GO" id="GO:0032259">
    <property type="term" value="P:methylation"/>
    <property type="evidence" value="ECO:0007669"/>
    <property type="project" value="UniProtKB-KW"/>
</dbReference>
<evidence type="ECO:0000259" key="3">
    <source>
        <dbReference type="Pfam" id="PF13649"/>
    </source>
</evidence>
<dbReference type="AlphaFoldDB" id="A0A4R7ZD72"/>
<feature type="domain" description="23S rRNA (guanine(745)-N(1))-methyltransferase N-terminal" evidence="4">
    <location>
        <begin position="3"/>
        <end position="36"/>
    </location>
</feature>
<evidence type="ECO:0000313" key="6">
    <source>
        <dbReference type="Proteomes" id="UP000294743"/>
    </source>
</evidence>
<gene>
    <name evidence="5" type="ORF">EDD63_13029</name>
</gene>
<accession>A0A4R7ZD72</accession>
<feature type="binding site" evidence="2">
    <location>
        <position position="176"/>
    </location>
    <ligand>
        <name>S-adenosyl-L-methionine</name>
        <dbReference type="ChEBI" id="CHEBI:59789"/>
    </ligand>
</feature>
<dbReference type="SUPFAM" id="SSF53335">
    <property type="entry name" value="S-adenosyl-L-methionine-dependent methyltransferases"/>
    <property type="match status" value="1"/>
</dbReference>
<feature type="binding site" evidence="1">
    <location>
        <position position="4"/>
    </location>
    <ligand>
        <name>Zn(2+)</name>
        <dbReference type="ChEBI" id="CHEBI:29105"/>
    </ligand>
</feature>
<protein>
    <submittedName>
        <fullName evidence="5">23S rRNA (Guanine745-N1)-methyltransferase</fullName>
    </submittedName>
</protein>
<dbReference type="CDD" id="cd02440">
    <property type="entry name" value="AdoMet_MTases"/>
    <property type="match status" value="1"/>
</dbReference>
<evidence type="ECO:0000313" key="5">
    <source>
        <dbReference type="EMBL" id="TDW14836.1"/>
    </source>
</evidence>
<organism evidence="5 6">
    <name type="scientific">Breznakia blatticola</name>
    <dbReference type="NCBI Taxonomy" id="1754012"/>
    <lineage>
        <taxon>Bacteria</taxon>
        <taxon>Bacillati</taxon>
        <taxon>Bacillota</taxon>
        <taxon>Erysipelotrichia</taxon>
        <taxon>Erysipelotrichales</taxon>
        <taxon>Erysipelotrichaceae</taxon>
        <taxon>Breznakia</taxon>
    </lineage>
</organism>
<dbReference type="Proteomes" id="UP000294743">
    <property type="component" value="Unassembled WGS sequence"/>
</dbReference>
<keyword evidence="1" id="KW-0862">Zinc</keyword>